<comment type="caution">
    <text evidence="1">The sequence shown here is derived from an EMBL/GenBank/DDBJ whole genome shotgun (WGS) entry which is preliminary data.</text>
</comment>
<protein>
    <submittedName>
        <fullName evidence="1">Uncharacterized protein</fullName>
    </submittedName>
</protein>
<sequence length="436" mass="49385">MWETPQPSMSVMKARFNSHGVSYGIYWMLPLYCAFSKEKSPVCDELGYGDYAAHGIIYERDEYWNKSATIPSQASVLILSSKLDPQTSHKYAESLLASLDGDKKELITFNYSTHDDMPPFSLKISADYRISYMVDILVQDKKYQVTFYRTTKTHNSIPMLLHTLVRPSLRHLRSFHVSNALQVSAASSAAVEKAAVQPHDHVLTLLEHSITHRQAAQALSHLSQLQTPPNAQLLQRLAVLLARQKKSRSHALQAFEILRGVYRGPGLKPDDYTKLASIYVMDACLRFRMLDHAMELYDEASNQAVVLDLPAYDGLLTALLDAKRTDEATEILREIVNGEDVCPMEQTFLPVLVELVKSREYDDATELMKQGQTRGVEFTSETFHPLLVLAEKDTASTDSLIKFLSFVEDSWEEYKAIDDFDPEGDVDDTENPFRSF</sequence>
<accession>A0A2P4XXG3</accession>
<organism evidence="1 2">
    <name type="scientific">Phytophthora palmivora</name>
    <dbReference type="NCBI Taxonomy" id="4796"/>
    <lineage>
        <taxon>Eukaryota</taxon>
        <taxon>Sar</taxon>
        <taxon>Stramenopiles</taxon>
        <taxon>Oomycota</taxon>
        <taxon>Peronosporomycetes</taxon>
        <taxon>Peronosporales</taxon>
        <taxon>Peronosporaceae</taxon>
        <taxon>Phytophthora</taxon>
    </lineage>
</organism>
<evidence type="ECO:0000313" key="2">
    <source>
        <dbReference type="Proteomes" id="UP000237271"/>
    </source>
</evidence>
<dbReference type="AlphaFoldDB" id="A0A2P4XXG3"/>
<evidence type="ECO:0000313" key="1">
    <source>
        <dbReference type="EMBL" id="POM70236.1"/>
    </source>
</evidence>
<keyword evidence="2" id="KW-1185">Reference proteome</keyword>
<dbReference type="OrthoDB" id="185373at2759"/>
<reference evidence="1 2" key="1">
    <citation type="journal article" date="2017" name="Genome Biol. Evol.">
        <title>Phytophthora megakarya and P. palmivora, closely related causal agents of cacao black pod rot, underwent increases in genome sizes and gene numbers by different mechanisms.</title>
        <authorList>
            <person name="Ali S.S."/>
            <person name="Shao J."/>
            <person name="Lary D.J."/>
            <person name="Kronmiller B."/>
            <person name="Shen D."/>
            <person name="Strem M.D."/>
            <person name="Amoako-Attah I."/>
            <person name="Akrofi A.Y."/>
            <person name="Begoude B.A."/>
            <person name="Ten Hoopen G.M."/>
            <person name="Coulibaly K."/>
            <person name="Kebe B.I."/>
            <person name="Melnick R.L."/>
            <person name="Guiltinan M.J."/>
            <person name="Tyler B.M."/>
            <person name="Meinhardt L.W."/>
            <person name="Bailey B.A."/>
        </authorList>
    </citation>
    <scope>NUCLEOTIDE SEQUENCE [LARGE SCALE GENOMIC DNA]</scope>
    <source>
        <strain evidence="2">sbr112.9</strain>
    </source>
</reference>
<dbReference type="Gene3D" id="1.25.40.10">
    <property type="entry name" value="Tetratricopeptide repeat domain"/>
    <property type="match status" value="1"/>
</dbReference>
<dbReference type="InterPro" id="IPR011990">
    <property type="entry name" value="TPR-like_helical_dom_sf"/>
</dbReference>
<gene>
    <name evidence="1" type="ORF">PHPALM_13352</name>
</gene>
<name>A0A2P4XXG3_9STRA</name>
<dbReference type="Proteomes" id="UP000237271">
    <property type="component" value="Unassembled WGS sequence"/>
</dbReference>
<proteinExistence type="predicted"/>
<dbReference type="EMBL" id="NCKW01007220">
    <property type="protein sequence ID" value="POM70236.1"/>
    <property type="molecule type" value="Genomic_DNA"/>
</dbReference>